<dbReference type="InterPro" id="IPR036390">
    <property type="entry name" value="WH_DNA-bd_sf"/>
</dbReference>
<evidence type="ECO:0000256" key="1">
    <source>
        <dbReference type="ARBA" id="ARBA00004141"/>
    </source>
</evidence>
<protein>
    <recommendedName>
        <fullName evidence="12">Helicase C-terminal domain-containing protein</fullName>
    </recommendedName>
</protein>
<evidence type="ECO:0000313" key="14">
    <source>
        <dbReference type="Proteomes" id="UP000708148"/>
    </source>
</evidence>
<dbReference type="FunFam" id="1.10.10.10:FF:000012">
    <property type="entry name" value="U5 small nuclear ribonucleoprotein helicase"/>
    <property type="match status" value="1"/>
</dbReference>
<dbReference type="PROSITE" id="PS51194">
    <property type="entry name" value="HELICASE_CTER"/>
    <property type="match status" value="1"/>
</dbReference>
<feature type="non-terminal residue" evidence="13">
    <location>
        <position position="1"/>
    </location>
</feature>
<keyword evidence="10" id="KW-0472">Membrane</keyword>
<reference evidence="13" key="1">
    <citation type="submission" date="2020-12" db="EMBL/GenBank/DDBJ databases">
        <authorList>
            <person name="Iha C."/>
        </authorList>
    </citation>
    <scope>NUCLEOTIDE SEQUENCE</scope>
</reference>
<dbReference type="FunFam" id="3.40.50.300:FF:000368">
    <property type="entry name" value="U5 small nuclear ribonucleoprotein 200 kDa helicase"/>
    <property type="match status" value="1"/>
</dbReference>
<evidence type="ECO:0000259" key="12">
    <source>
        <dbReference type="PROSITE" id="PS51194"/>
    </source>
</evidence>
<dbReference type="Gene3D" id="1.10.150.20">
    <property type="entry name" value="5' to 3' exonuclease, C-terminal subdomain"/>
    <property type="match status" value="1"/>
</dbReference>
<dbReference type="AlphaFoldDB" id="A0A8S1J4Z6"/>
<dbReference type="Gene3D" id="1.10.3380.10">
    <property type="entry name" value="Sec63 N-terminal domain-like domain"/>
    <property type="match status" value="1"/>
</dbReference>
<dbReference type="SUPFAM" id="SSF52540">
    <property type="entry name" value="P-loop containing nucleoside triphosphate hydrolases"/>
    <property type="match status" value="1"/>
</dbReference>
<evidence type="ECO:0000256" key="11">
    <source>
        <dbReference type="ARBA" id="ARBA00023186"/>
    </source>
</evidence>
<dbReference type="GO" id="GO:0005783">
    <property type="term" value="C:endoplasmic reticulum"/>
    <property type="evidence" value="ECO:0007669"/>
    <property type="project" value="UniProtKB-SubCell"/>
</dbReference>
<dbReference type="GO" id="GO:0000388">
    <property type="term" value="P:spliceosome conformational change to release U4 (or U4atac) and U1 (or U11)"/>
    <property type="evidence" value="ECO:0007669"/>
    <property type="project" value="TreeGrafter"/>
</dbReference>
<dbReference type="InterPro" id="IPR035892">
    <property type="entry name" value="C2_domain_sf"/>
</dbReference>
<dbReference type="InterPro" id="IPR027417">
    <property type="entry name" value="P-loop_NTPase"/>
</dbReference>
<dbReference type="GO" id="GO:0005524">
    <property type="term" value="F:ATP binding"/>
    <property type="evidence" value="ECO:0007669"/>
    <property type="project" value="UniProtKB-KW"/>
</dbReference>
<dbReference type="Pfam" id="PF00271">
    <property type="entry name" value="Helicase_C"/>
    <property type="match status" value="1"/>
</dbReference>
<comment type="subcellular location">
    <subcellularLocation>
        <location evidence="2">Endoplasmic reticulum</location>
    </subcellularLocation>
    <subcellularLocation>
        <location evidence="1">Membrane</location>
        <topology evidence="1">Multi-pass membrane protein</topology>
    </subcellularLocation>
</comment>
<name>A0A8S1J4Z6_9CHLO</name>
<keyword evidence="5" id="KW-0378">Hydrolase</keyword>
<dbReference type="PANTHER" id="PTHR24075">
    <property type="entry name" value="SEC63 DOMAIN-CONTAINING"/>
    <property type="match status" value="1"/>
</dbReference>
<evidence type="ECO:0000256" key="4">
    <source>
        <dbReference type="ARBA" id="ARBA00022741"/>
    </source>
</evidence>
<dbReference type="GO" id="GO:0003724">
    <property type="term" value="F:RNA helicase activity"/>
    <property type="evidence" value="ECO:0007669"/>
    <property type="project" value="TreeGrafter"/>
</dbReference>
<dbReference type="Pfam" id="PF02889">
    <property type="entry name" value="Sec63"/>
    <property type="match status" value="1"/>
</dbReference>
<dbReference type="SMART" id="SM00490">
    <property type="entry name" value="HELICc"/>
    <property type="match status" value="1"/>
</dbReference>
<dbReference type="SUPFAM" id="SSF81296">
    <property type="entry name" value="E set domains"/>
    <property type="match status" value="1"/>
</dbReference>
<accession>A0A8S1J4Z6</accession>
<gene>
    <name evidence="13" type="ORF">OSTQU699_LOCUS6332</name>
</gene>
<evidence type="ECO:0000256" key="3">
    <source>
        <dbReference type="ARBA" id="ARBA00022692"/>
    </source>
</evidence>
<dbReference type="GO" id="GO:0003723">
    <property type="term" value="F:RNA binding"/>
    <property type="evidence" value="ECO:0007669"/>
    <property type="project" value="TreeGrafter"/>
</dbReference>
<dbReference type="OrthoDB" id="5575at2759"/>
<organism evidence="13 14">
    <name type="scientific">Ostreobium quekettii</name>
    <dbReference type="NCBI Taxonomy" id="121088"/>
    <lineage>
        <taxon>Eukaryota</taxon>
        <taxon>Viridiplantae</taxon>
        <taxon>Chlorophyta</taxon>
        <taxon>core chlorophytes</taxon>
        <taxon>Ulvophyceae</taxon>
        <taxon>TCBD clade</taxon>
        <taxon>Bryopsidales</taxon>
        <taxon>Ostreobineae</taxon>
        <taxon>Ostreobiaceae</taxon>
        <taxon>Ostreobium</taxon>
    </lineage>
</organism>
<evidence type="ECO:0000256" key="10">
    <source>
        <dbReference type="ARBA" id="ARBA00023136"/>
    </source>
</evidence>
<evidence type="ECO:0000256" key="7">
    <source>
        <dbReference type="ARBA" id="ARBA00022824"/>
    </source>
</evidence>
<evidence type="ECO:0000256" key="5">
    <source>
        <dbReference type="ARBA" id="ARBA00022801"/>
    </source>
</evidence>
<dbReference type="GO" id="GO:0016787">
    <property type="term" value="F:hydrolase activity"/>
    <property type="evidence" value="ECO:0007669"/>
    <property type="project" value="UniProtKB-KW"/>
</dbReference>
<dbReference type="Pfam" id="PF23445">
    <property type="entry name" value="WHD_SNRNP200"/>
    <property type="match status" value="1"/>
</dbReference>
<dbReference type="SUPFAM" id="SSF158702">
    <property type="entry name" value="Sec63 N-terminal domain-like"/>
    <property type="match status" value="1"/>
</dbReference>
<keyword evidence="14" id="KW-1185">Reference proteome</keyword>
<proteinExistence type="predicted"/>
<dbReference type="FunFam" id="1.10.150.20:FF:000013">
    <property type="entry name" value="U5 small nuclear ribonucleoprotein kDa helicase"/>
    <property type="match status" value="1"/>
</dbReference>
<evidence type="ECO:0000256" key="8">
    <source>
        <dbReference type="ARBA" id="ARBA00022840"/>
    </source>
</evidence>
<comment type="caution">
    <text evidence="13">The sequence shown here is derived from an EMBL/GenBank/DDBJ whole genome shotgun (WGS) entry which is preliminary data.</text>
</comment>
<dbReference type="SUPFAM" id="SSF46785">
    <property type="entry name" value="Winged helix' DNA-binding domain"/>
    <property type="match status" value="1"/>
</dbReference>
<evidence type="ECO:0000256" key="6">
    <source>
        <dbReference type="ARBA" id="ARBA00022806"/>
    </source>
</evidence>
<dbReference type="InterPro" id="IPR014756">
    <property type="entry name" value="Ig_E-set"/>
</dbReference>
<dbReference type="FunFam" id="1.10.3380.10:FF:000002">
    <property type="entry name" value="Activating signal cointegrator 1 complex subunit 3"/>
    <property type="match status" value="1"/>
</dbReference>
<evidence type="ECO:0000256" key="9">
    <source>
        <dbReference type="ARBA" id="ARBA00022989"/>
    </source>
</evidence>
<feature type="domain" description="Helicase C-terminal" evidence="12">
    <location>
        <begin position="39"/>
        <end position="232"/>
    </location>
</feature>
<dbReference type="InterPro" id="IPR001650">
    <property type="entry name" value="Helicase_C-like"/>
</dbReference>
<keyword evidence="11" id="KW-0143">Chaperone</keyword>
<dbReference type="Gene3D" id="3.40.50.300">
    <property type="entry name" value="P-loop containing nucleotide triphosphate hydrolases"/>
    <property type="match status" value="1"/>
</dbReference>
<evidence type="ECO:0000313" key="13">
    <source>
        <dbReference type="EMBL" id="CAD7700973.1"/>
    </source>
</evidence>
<dbReference type="PANTHER" id="PTHR24075:SF5">
    <property type="entry name" value="U5 SMALL NUCLEAR RIBONUCLEOPROTEIN 200 KDA HELICASE"/>
    <property type="match status" value="1"/>
</dbReference>
<dbReference type="FunFam" id="2.60.40.150:FF:000133">
    <property type="entry name" value="Pre-mRNA splicing helicase, putative"/>
    <property type="match status" value="1"/>
</dbReference>
<dbReference type="InterPro" id="IPR004179">
    <property type="entry name" value="Sec63-dom"/>
</dbReference>
<dbReference type="SMART" id="SM00973">
    <property type="entry name" value="Sec63"/>
    <property type="match status" value="1"/>
</dbReference>
<keyword evidence="4" id="KW-0547">Nucleotide-binding</keyword>
<dbReference type="EMBL" id="CAJHUC010001399">
    <property type="protein sequence ID" value="CAD7700973.1"/>
    <property type="molecule type" value="Genomic_DNA"/>
</dbReference>
<keyword evidence="6" id="KW-0347">Helicase</keyword>
<dbReference type="Gene3D" id="2.60.40.150">
    <property type="entry name" value="C2 domain"/>
    <property type="match status" value="1"/>
</dbReference>
<keyword evidence="3" id="KW-0812">Transmembrane</keyword>
<keyword evidence="9" id="KW-1133">Transmembrane helix</keyword>
<keyword evidence="8" id="KW-0067">ATP-binding</keyword>
<dbReference type="InterPro" id="IPR036388">
    <property type="entry name" value="WH-like_DNA-bd_sf"/>
</dbReference>
<dbReference type="GO" id="GO:0016020">
    <property type="term" value="C:membrane"/>
    <property type="evidence" value="ECO:0007669"/>
    <property type="project" value="UniProtKB-SubCell"/>
</dbReference>
<dbReference type="Proteomes" id="UP000708148">
    <property type="component" value="Unassembled WGS sequence"/>
</dbReference>
<keyword evidence="7" id="KW-0256">Endoplasmic reticulum</keyword>
<dbReference type="GO" id="GO:0005681">
    <property type="term" value="C:spliceosomal complex"/>
    <property type="evidence" value="ECO:0007669"/>
    <property type="project" value="TreeGrafter"/>
</dbReference>
<sequence>VRPVPLEFDIHGFEISNFEARMQAMSRPCYSNIIMYGGEDKPAIVYVPTRKHARLTTLDLLMYAAADGQPSQFLQCKEDDLAPYLSGVREAALKHSLSYGVGFLHESMSQVEKDTVLHLFAIGATRVLVATASLCWSIHVNCHLVVIMGTQHFDGTGTGGTDYPVTDLLQMMGRASRPLKDQSGRCVLMCHGPRKEYYKKFLFEPFPVESHLDIFLHDHFVAEIVTRTIENKQDAVDYLTWTFFYRRLAQNPNYYHLQGVSHRHLSDHLSDLVENTLSELEQSRVISIEDGMDLSALNLGMIASYYYIKYTTIELFSSSLTAKTKLKGLLEILSAASEYDDLPLRPGEDDAVRKLLMHAPVAVDRPKYTDPHVKANALLQAHFSRTHVSADLALDQRGILVSAMGLIQSMVDVIGSNSWLSPALVAMEMSQMVTQGLWERDPVLMQVPHCSRDVCKRCSEQGVESVFELIEMADKDRRDLLAMSDAQLHDVTLFCNRYPDIQLNYQLVNTQPVAAGDQVTIRVNLEREQDGEVGSVDAPRYPKRKDEAWWLAIGDAKANQLLAIKRVNLQRKANVRLDFAAPGEPGAYNLTLYFMCDSYMGCDQEYEFDLDVGEADDEDMVDASD</sequence>
<evidence type="ECO:0000256" key="2">
    <source>
        <dbReference type="ARBA" id="ARBA00004240"/>
    </source>
</evidence>
<dbReference type="Gene3D" id="1.10.10.10">
    <property type="entry name" value="Winged helix-like DNA-binding domain superfamily/Winged helix DNA-binding domain"/>
    <property type="match status" value="1"/>
</dbReference>
<dbReference type="InterPro" id="IPR057842">
    <property type="entry name" value="WH_MER3"/>
</dbReference>